<organism evidence="10 11">
    <name type="scientific">Ordospora colligata OC4</name>
    <dbReference type="NCBI Taxonomy" id="1354746"/>
    <lineage>
        <taxon>Eukaryota</taxon>
        <taxon>Fungi</taxon>
        <taxon>Fungi incertae sedis</taxon>
        <taxon>Microsporidia</taxon>
        <taxon>Ordosporidae</taxon>
        <taxon>Ordospora</taxon>
    </lineage>
</organism>
<evidence type="ECO:0000313" key="10">
    <source>
        <dbReference type="EMBL" id="KHN69637.1"/>
    </source>
</evidence>
<keyword evidence="7 9" id="KW-1133">Transmembrane helix</keyword>
<keyword evidence="4 9" id="KW-0812">Transmembrane</keyword>
<evidence type="ECO:0000256" key="1">
    <source>
        <dbReference type="ARBA" id="ARBA00004141"/>
    </source>
</evidence>
<feature type="transmembrane region" description="Helical" evidence="9">
    <location>
        <begin position="174"/>
        <end position="195"/>
    </location>
</feature>
<evidence type="ECO:0000313" key="11">
    <source>
        <dbReference type="Proteomes" id="UP000031056"/>
    </source>
</evidence>
<comment type="similarity">
    <text evidence="2 9">Belongs to the ADP/ATP translocase tlc family.</text>
</comment>
<dbReference type="OrthoDB" id="2190844at2759"/>
<dbReference type="PANTHER" id="PTHR31187:SF1">
    <property type="entry name" value="ADP,ATP CARRIER PROTEIN 1"/>
    <property type="match status" value="1"/>
</dbReference>
<feature type="transmembrane region" description="Helical" evidence="9">
    <location>
        <begin position="77"/>
        <end position="98"/>
    </location>
</feature>
<feature type="transmembrane region" description="Helical" evidence="9">
    <location>
        <begin position="473"/>
        <end position="493"/>
    </location>
</feature>
<evidence type="ECO:0000256" key="3">
    <source>
        <dbReference type="ARBA" id="ARBA00022448"/>
    </source>
</evidence>
<feature type="transmembrane region" description="Helical" evidence="9">
    <location>
        <begin position="296"/>
        <end position="318"/>
    </location>
</feature>
<comment type="caution">
    <text evidence="10">The sequence shown here is derived from an EMBL/GenBank/DDBJ whole genome shotgun (WGS) entry which is preliminary data.</text>
</comment>
<dbReference type="GO" id="GO:0016020">
    <property type="term" value="C:membrane"/>
    <property type="evidence" value="ECO:0007669"/>
    <property type="project" value="UniProtKB-SubCell"/>
</dbReference>
<evidence type="ECO:0000256" key="9">
    <source>
        <dbReference type="RuleBase" id="RU363121"/>
    </source>
</evidence>
<dbReference type="Pfam" id="PF03219">
    <property type="entry name" value="TLC"/>
    <property type="match status" value="1"/>
</dbReference>
<dbReference type="VEuPathDB" id="MicrosporidiaDB:M896_050440"/>
<reference evidence="10 11" key="1">
    <citation type="journal article" date="2014" name="MBio">
        <title>The Ordospora colligata genome; evolution of extreme reduction in microsporidia and host-to-parasite horizontal gene transfer.</title>
        <authorList>
            <person name="Pombert J.-F."/>
            <person name="Haag K.L."/>
            <person name="Beidas S."/>
            <person name="Ebert D."/>
            <person name="Keeling P.J."/>
        </authorList>
    </citation>
    <scope>NUCLEOTIDE SEQUENCE [LARGE SCALE GENOMIC DNA]</scope>
    <source>
        <strain evidence="10 11">OC4</strain>
    </source>
</reference>
<feature type="transmembrane region" description="Helical" evidence="9">
    <location>
        <begin position="110"/>
        <end position="132"/>
    </location>
</feature>
<evidence type="ECO:0000256" key="7">
    <source>
        <dbReference type="ARBA" id="ARBA00022989"/>
    </source>
</evidence>
<dbReference type="EMBL" id="JOKQ01000005">
    <property type="protein sequence ID" value="KHN69637.1"/>
    <property type="molecule type" value="Genomic_DNA"/>
</dbReference>
<feature type="transmembrane region" description="Helical" evidence="9">
    <location>
        <begin position="505"/>
        <end position="523"/>
    </location>
</feature>
<dbReference type="Proteomes" id="UP000031056">
    <property type="component" value="Unassembled WGS sequence"/>
</dbReference>
<feature type="transmembrane region" description="Helical" evidence="9">
    <location>
        <begin position="348"/>
        <end position="366"/>
    </location>
</feature>
<comment type="subcellular location">
    <subcellularLocation>
        <location evidence="1 9">Membrane</location>
        <topology evidence="1 9">Multi-pass membrane protein</topology>
    </subcellularLocation>
</comment>
<evidence type="ECO:0000256" key="4">
    <source>
        <dbReference type="ARBA" id="ARBA00022692"/>
    </source>
</evidence>
<evidence type="ECO:0000256" key="5">
    <source>
        <dbReference type="ARBA" id="ARBA00022741"/>
    </source>
</evidence>
<feature type="transmembrane region" description="Helical" evidence="9">
    <location>
        <begin position="421"/>
        <end position="441"/>
    </location>
</feature>
<evidence type="ECO:0000256" key="8">
    <source>
        <dbReference type="ARBA" id="ARBA00023136"/>
    </source>
</evidence>
<dbReference type="GO" id="GO:0005471">
    <property type="term" value="F:ATP:ADP antiporter activity"/>
    <property type="evidence" value="ECO:0007669"/>
    <property type="project" value="InterPro"/>
</dbReference>
<accession>A0A0B2UKT1</accession>
<feature type="transmembrane region" description="Helical" evidence="9">
    <location>
        <begin position="207"/>
        <end position="229"/>
    </location>
</feature>
<dbReference type="RefSeq" id="XP_014563679.1">
    <property type="nucleotide sequence ID" value="XM_014708193.1"/>
</dbReference>
<dbReference type="PANTHER" id="PTHR31187">
    <property type="match status" value="1"/>
</dbReference>
<sequence length="543" mass="61111">MSSARSSISKDEHAFQTEEELEEAVYKKTGIFKHIKIARCEWRRVLYLSGLFGVITMVHNIMGNMREMVVMGRQDPMSIFFIKSIFLPPFSIFFVWMIQIGLDRFSPSKVFDIVLMCFSGCYVVFGLGLWPLKHLIQKDAYWARDMFGDGKMESIRSHFLFPIFLALNEWTSSLFFMCSEMWGALVASYLFFMFSNEVSTGKQTQRYISVYNISNALSIFTSAIFTLVFNKWRDGVTFEMKETGFKILVLVSAVIILGILMMKKYMEKVILPVPVFAAMEIKSADMMHKRTSKKDAGNGILNSKVLIAISLTVLFYGITSTLCDATFKNGLAASSKYGNKSRETLSNFYNGVEQLIISISLLVIVNSPYSSLIKKGRWMYVAGIPVAAAAFSLFSIFLIAFYNVGATNSGNIIFGSLFNGWTPLLAFENSLGVLSIAIFRLGKYIGSDVSKEAISMQLDPLYRAKYKAVYDGLCGKFGKSMGSIICMAMTGIWDITDVRRMSSVSALMMIAIIGLWVVLIRFLSKKYQDATSSNKYIVVDEIK</sequence>
<evidence type="ECO:0000256" key="6">
    <source>
        <dbReference type="ARBA" id="ARBA00022840"/>
    </source>
</evidence>
<feature type="transmembrane region" description="Helical" evidence="9">
    <location>
        <begin position="378"/>
        <end position="401"/>
    </location>
</feature>
<dbReference type="InParanoid" id="A0A0B2UKT1"/>
<dbReference type="InterPro" id="IPR004667">
    <property type="entry name" value="ADP_ATP_car_bac_type"/>
</dbReference>
<evidence type="ECO:0000256" key="2">
    <source>
        <dbReference type="ARBA" id="ARBA00007127"/>
    </source>
</evidence>
<keyword evidence="8 9" id="KW-0472">Membrane</keyword>
<keyword evidence="11" id="KW-1185">Reference proteome</keyword>
<keyword evidence="3 9" id="KW-0813">Transport</keyword>
<feature type="transmembrane region" description="Helical" evidence="9">
    <location>
        <begin position="244"/>
        <end position="262"/>
    </location>
</feature>
<keyword evidence="5 9" id="KW-0547">Nucleotide-binding</keyword>
<keyword evidence="6 9" id="KW-0067">ATP-binding</keyword>
<dbReference type="GeneID" id="26261697"/>
<gene>
    <name evidence="10" type="ORF">M896_050440</name>
</gene>
<proteinExistence type="inferred from homology"/>
<dbReference type="AlphaFoldDB" id="A0A0B2UKT1"/>
<dbReference type="STRING" id="1354746.A0A0B2UKT1"/>
<dbReference type="HOGENOM" id="CLU_023964_1_0_1"/>
<protein>
    <recommendedName>
        <fullName evidence="9">ADP,ATP carrier protein</fullName>
    </recommendedName>
</protein>
<name>A0A0B2UKT1_9MICR</name>
<feature type="transmembrane region" description="Helical" evidence="9">
    <location>
        <begin position="45"/>
        <end position="65"/>
    </location>
</feature>
<dbReference type="GO" id="GO:0005524">
    <property type="term" value="F:ATP binding"/>
    <property type="evidence" value="ECO:0007669"/>
    <property type="project" value="UniProtKB-KW"/>
</dbReference>